<evidence type="ECO:0000313" key="1">
    <source>
        <dbReference type="EMBL" id="QOT75093.1"/>
    </source>
</evidence>
<organism evidence="1 2">
    <name type="scientific">Cupriavidus basilensis</name>
    <dbReference type="NCBI Taxonomy" id="68895"/>
    <lineage>
        <taxon>Bacteria</taxon>
        <taxon>Pseudomonadati</taxon>
        <taxon>Pseudomonadota</taxon>
        <taxon>Betaproteobacteria</taxon>
        <taxon>Burkholderiales</taxon>
        <taxon>Burkholderiaceae</taxon>
        <taxon>Cupriavidus</taxon>
    </lineage>
</organism>
<sequence length="131" mass="14915">MLTKVQIAQLEVAARKREEKEGCIIGAIQAGAQRGATLNEIAGCTGIPAKTVYQYLGELHEDERIHIGSWRVEGTRVRRAYVCGPGEDAKRISLDDIREDRLEDEILAETLEEHRRWADSWKPRRADAVWF</sequence>
<dbReference type="RefSeq" id="WP_150983249.1">
    <property type="nucleotide sequence ID" value="NZ_CP062803.1"/>
</dbReference>
<protein>
    <submittedName>
        <fullName evidence="1">Uncharacterized protein</fullName>
    </submittedName>
</protein>
<proteinExistence type="predicted"/>
<accession>A0A643G826</accession>
<dbReference type="GeneID" id="98401761"/>
<evidence type="ECO:0000313" key="2">
    <source>
        <dbReference type="Proteomes" id="UP000397656"/>
    </source>
</evidence>
<name>A0A643G826_9BURK</name>
<gene>
    <name evidence="1" type="ORF">F7R26_012665</name>
</gene>
<reference evidence="1 2" key="1">
    <citation type="submission" date="2020-10" db="EMBL/GenBank/DDBJ databases">
        <title>Complete genome sequence of Cupriavidus basilensis CCUG 49340T.</title>
        <authorList>
            <person name="Salva-Serra F."/>
            <person name="Donoso R.A."/>
            <person name="Cho K.H."/>
            <person name="Yoo J.A."/>
            <person name="Lee K."/>
            <person name="Yoon S.-H."/>
            <person name="Perez-Pantoja D."/>
            <person name="Moore E.R.B."/>
        </authorList>
    </citation>
    <scope>NUCLEOTIDE SEQUENCE [LARGE SCALE GENOMIC DNA]</scope>
    <source>
        <strain evidence="2">CCUG 49340</strain>
    </source>
</reference>
<dbReference type="Proteomes" id="UP000397656">
    <property type="component" value="Chromosome 1"/>
</dbReference>
<dbReference type="EMBL" id="CP062803">
    <property type="protein sequence ID" value="QOT75093.1"/>
    <property type="molecule type" value="Genomic_DNA"/>
</dbReference>
<dbReference type="AlphaFoldDB" id="A0A643G826"/>